<dbReference type="EMBL" id="CP002048">
    <property type="protein sequence ID" value="ADI02960.1"/>
    <property type="molecule type" value="Genomic_DNA"/>
</dbReference>
<dbReference type="Gene3D" id="3.30.1390.20">
    <property type="entry name" value="Ribosomal protein L30, ferredoxin-like fold domain"/>
    <property type="match status" value="1"/>
</dbReference>
<proteinExistence type="inferred from homology"/>
<dbReference type="GO" id="GO:0022625">
    <property type="term" value="C:cytosolic large ribosomal subunit"/>
    <property type="evidence" value="ECO:0007669"/>
    <property type="project" value="TreeGrafter"/>
</dbReference>
<gene>
    <name evidence="5" type="primary">rpmD</name>
    <name evidence="7" type="ordered locus">Slip_2219</name>
</gene>
<dbReference type="Proteomes" id="UP000000378">
    <property type="component" value="Chromosome"/>
</dbReference>
<dbReference type="Pfam" id="PF00327">
    <property type="entry name" value="Ribosomal_L30"/>
    <property type="match status" value="1"/>
</dbReference>
<dbReference type="PIRSF" id="PIRSF002211">
    <property type="entry name" value="Ribosomal_L30_bac-type"/>
    <property type="match status" value="1"/>
</dbReference>
<evidence type="ECO:0000256" key="3">
    <source>
        <dbReference type="ARBA" id="ARBA00022980"/>
    </source>
</evidence>
<dbReference type="GO" id="GO:0006412">
    <property type="term" value="P:translation"/>
    <property type="evidence" value="ECO:0007669"/>
    <property type="project" value="UniProtKB-UniRule"/>
</dbReference>
<reference evidence="8" key="1">
    <citation type="journal article" date="2010" name="Stand. Genomic Sci.">
        <title>Complete genome sequence of Syntrophothermus lipocalidus type strain (TGB-C1T).</title>
        <authorList>
            <consortium name="US DOE Joint Genome Institute (JGI-PGF)"/>
            <person name="Djao O."/>
            <person name="Zhang X."/>
            <person name="Lucas S."/>
            <person name="Lapidus A."/>
            <person name="Glavina Del Rio T."/>
            <person name="Nolan M."/>
            <person name="Tice H."/>
            <person name="Cheng J."/>
            <person name="Han C."/>
            <person name="Tapia R."/>
            <person name="Goodwin L."/>
            <person name="Pitluck S."/>
            <person name="Liolios K."/>
            <person name="Ivanova N."/>
            <person name="Mavromatis K."/>
            <person name="Mikhailova N."/>
            <person name="Ovchinnikova G."/>
            <person name="Pati A."/>
            <person name="Brambilla E."/>
            <person name="Chen A."/>
            <person name="Palaniappan K."/>
            <person name="Land M."/>
            <person name="Hauser L."/>
            <person name="Chang Y."/>
            <person name="Jeffries C."/>
            <person name="Rohde M."/>
            <person name="Sikorski J."/>
            <person name="Spring S."/>
            <person name="Goker M."/>
            <person name="Detter J."/>
            <person name="Woyke T."/>
            <person name="Bristow J."/>
            <person name="Eisen J."/>
            <person name="Markowitz V."/>
            <person name="Hugenholtz P."/>
            <person name="Kyrpides N."/>
            <person name="Klenk H."/>
        </authorList>
    </citation>
    <scope>NUCLEOTIDE SEQUENCE [LARGE SCALE GENOMIC DNA]</scope>
    <source>
        <strain evidence="8">DSM 12680 / TGB-C1</strain>
    </source>
</reference>
<reference evidence="7 8" key="2">
    <citation type="journal article" date="2010" name="Stand. Genomic Sci.">
        <title>Complete genome sequence of Syntrophothermus lipocalidus type strain (TGB-C1).</title>
        <authorList>
            <person name="Djao O.D."/>
            <person name="Zhang X."/>
            <person name="Lucas S."/>
            <person name="Lapidus A."/>
            <person name="Del Rio T.G."/>
            <person name="Nolan M."/>
            <person name="Tice H."/>
            <person name="Cheng J.F."/>
            <person name="Han C."/>
            <person name="Tapia R."/>
            <person name="Goodwin L."/>
            <person name="Pitluck S."/>
            <person name="Liolios K."/>
            <person name="Ivanova N."/>
            <person name="Mavromatis K."/>
            <person name="Mikhailova N."/>
            <person name="Ovchinnikova G."/>
            <person name="Pati A."/>
            <person name="Brambilla E."/>
            <person name="Chen A."/>
            <person name="Palaniappan K."/>
            <person name="Land M."/>
            <person name="Hauser L."/>
            <person name="Chang Y.J."/>
            <person name="Jeffries C.D."/>
            <person name="Rohde M."/>
            <person name="Sikorski J."/>
            <person name="Spring S."/>
            <person name="Goker M."/>
            <person name="Detter J.C."/>
            <person name="Woyke T."/>
            <person name="Bristow J."/>
            <person name="Eisen J.A."/>
            <person name="Markowitz V."/>
            <person name="Hugenholtz P."/>
            <person name="Kyrpides N.C."/>
            <person name="Klenk H.P."/>
        </authorList>
    </citation>
    <scope>NUCLEOTIDE SEQUENCE [LARGE SCALE GENOMIC DNA]</scope>
    <source>
        <strain evidence="8">DSM 12680 / TGB-C1</strain>
    </source>
</reference>
<dbReference type="CDD" id="cd01658">
    <property type="entry name" value="Ribosomal_L30"/>
    <property type="match status" value="1"/>
</dbReference>
<dbReference type="HOGENOM" id="CLU_131047_2_1_9"/>
<dbReference type="RefSeq" id="WP_013176362.1">
    <property type="nucleotide sequence ID" value="NC_014220.1"/>
</dbReference>
<sequence length="61" mass="6829">MGKKLKITWKRSTIGCPKTQRAIIASLGLRKLNQSVVREDTPTVRGMIARVGHLLEVEDID</sequence>
<evidence type="ECO:0000256" key="5">
    <source>
        <dbReference type="HAMAP-Rule" id="MF_01371"/>
    </source>
</evidence>
<dbReference type="STRING" id="643648.Slip_2219"/>
<dbReference type="AlphaFoldDB" id="D7CJK5"/>
<keyword evidence="3 5" id="KW-0689">Ribosomal protein</keyword>
<dbReference type="GO" id="GO:0003735">
    <property type="term" value="F:structural constituent of ribosome"/>
    <property type="evidence" value="ECO:0007669"/>
    <property type="project" value="InterPro"/>
</dbReference>
<evidence type="ECO:0000259" key="6">
    <source>
        <dbReference type="Pfam" id="PF00327"/>
    </source>
</evidence>
<dbReference type="InterPro" id="IPR036919">
    <property type="entry name" value="Ribo_uL30_ferredoxin-like_sf"/>
</dbReference>
<dbReference type="eggNOG" id="COG1841">
    <property type="taxonomic scope" value="Bacteria"/>
</dbReference>
<comment type="subunit">
    <text evidence="2 5">Part of the 50S ribosomal subunit.</text>
</comment>
<comment type="similarity">
    <text evidence="1 5">Belongs to the universal ribosomal protein uL30 family.</text>
</comment>
<organism evidence="7 8">
    <name type="scientific">Syntrophothermus lipocalidus (strain DSM 12680 / TGB-C1)</name>
    <dbReference type="NCBI Taxonomy" id="643648"/>
    <lineage>
        <taxon>Bacteria</taxon>
        <taxon>Bacillati</taxon>
        <taxon>Bacillota</taxon>
        <taxon>Clostridia</taxon>
        <taxon>Eubacteriales</taxon>
        <taxon>Syntrophomonadaceae</taxon>
        <taxon>Syntrophothermus</taxon>
    </lineage>
</organism>
<evidence type="ECO:0000313" key="7">
    <source>
        <dbReference type="EMBL" id="ADI02960.1"/>
    </source>
</evidence>
<dbReference type="InterPro" id="IPR005996">
    <property type="entry name" value="Ribosomal_uL30_bac-type"/>
</dbReference>
<name>D7CJK5_SYNLT</name>
<evidence type="ECO:0000256" key="1">
    <source>
        <dbReference type="ARBA" id="ARBA00007594"/>
    </source>
</evidence>
<dbReference type="OrthoDB" id="9812790at2"/>
<feature type="domain" description="Large ribosomal subunit protein uL30-like ferredoxin-like fold" evidence="6">
    <location>
        <begin position="5"/>
        <end position="54"/>
    </location>
</feature>
<evidence type="ECO:0000256" key="2">
    <source>
        <dbReference type="ARBA" id="ARBA00011838"/>
    </source>
</evidence>
<accession>D7CJK5</accession>
<dbReference type="PANTHER" id="PTHR15892:SF2">
    <property type="entry name" value="LARGE RIBOSOMAL SUBUNIT PROTEIN UL30M"/>
    <property type="match status" value="1"/>
</dbReference>
<dbReference type="FunFam" id="3.30.1390.20:FF:000001">
    <property type="entry name" value="50S ribosomal protein L30"/>
    <property type="match status" value="1"/>
</dbReference>
<dbReference type="SUPFAM" id="SSF55129">
    <property type="entry name" value="Ribosomal protein L30p/L7e"/>
    <property type="match status" value="1"/>
</dbReference>
<dbReference type="NCBIfam" id="TIGR01308">
    <property type="entry name" value="rpmD_bact"/>
    <property type="match status" value="1"/>
</dbReference>
<dbReference type="HAMAP" id="MF_01371_B">
    <property type="entry name" value="Ribosomal_uL30_B"/>
    <property type="match status" value="1"/>
</dbReference>
<dbReference type="PANTHER" id="PTHR15892">
    <property type="entry name" value="MITOCHONDRIAL RIBOSOMAL PROTEIN L30"/>
    <property type="match status" value="1"/>
</dbReference>
<protein>
    <recommendedName>
        <fullName evidence="5">Large ribosomal subunit protein uL30</fullName>
    </recommendedName>
</protein>
<keyword evidence="8" id="KW-1185">Reference proteome</keyword>
<dbReference type="InterPro" id="IPR016082">
    <property type="entry name" value="Ribosomal_uL30_ferredoxin-like"/>
</dbReference>
<keyword evidence="4 5" id="KW-0687">Ribonucleoprotein</keyword>
<evidence type="ECO:0000313" key="8">
    <source>
        <dbReference type="Proteomes" id="UP000000378"/>
    </source>
</evidence>
<evidence type="ECO:0000256" key="4">
    <source>
        <dbReference type="ARBA" id="ARBA00023274"/>
    </source>
</evidence>
<dbReference type="KEGG" id="slp:Slip_2219"/>